<organism evidence="2 3">
    <name type="scientific">Fluviispira multicolorata</name>
    <dbReference type="NCBI Taxonomy" id="2654512"/>
    <lineage>
        <taxon>Bacteria</taxon>
        <taxon>Pseudomonadati</taxon>
        <taxon>Bdellovibrionota</taxon>
        <taxon>Oligoflexia</taxon>
        <taxon>Silvanigrellales</taxon>
        <taxon>Silvanigrellaceae</taxon>
        <taxon>Fluviispira</taxon>
    </lineage>
</organism>
<keyword evidence="1" id="KW-0732">Signal</keyword>
<comment type="caution">
    <text evidence="2">The sequence shown here is derived from an EMBL/GenBank/DDBJ whole genome shotgun (WGS) entry which is preliminary data.</text>
</comment>
<feature type="chain" id="PRO_5032490194" evidence="1">
    <location>
        <begin position="25"/>
        <end position="145"/>
    </location>
</feature>
<evidence type="ECO:0000256" key="1">
    <source>
        <dbReference type="SAM" id="SignalP"/>
    </source>
</evidence>
<proteinExistence type="predicted"/>
<evidence type="ECO:0000313" key="3">
    <source>
        <dbReference type="Proteomes" id="UP000442694"/>
    </source>
</evidence>
<accession>A0A833N4W7</accession>
<feature type="signal peptide" evidence="1">
    <location>
        <begin position="1"/>
        <end position="24"/>
    </location>
</feature>
<dbReference type="EMBL" id="WFLN01000004">
    <property type="protein sequence ID" value="KAB8033277.1"/>
    <property type="molecule type" value="Genomic_DNA"/>
</dbReference>
<evidence type="ECO:0000313" key="2">
    <source>
        <dbReference type="EMBL" id="KAB8033277.1"/>
    </source>
</evidence>
<gene>
    <name evidence="2" type="ORF">GCL57_00855</name>
</gene>
<dbReference type="Proteomes" id="UP000442694">
    <property type="component" value="Unassembled WGS sequence"/>
</dbReference>
<dbReference type="AlphaFoldDB" id="A0A833N4W7"/>
<keyword evidence="3" id="KW-1185">Reference proteome</keyword>
<protein>
    <submittedName>
        <fullName evidence="2">DUF3757 domain-containing protein</fullName>
    </submittedName>
</protein>
<name>A0A833N4W7_9BACT</name>
<dbReference type="RefSeq" id="WP_152211365.1">
    <property type="nucleotide sequence ID" value="NZ_WFLN01000004.1"/>
</dbReference>
<reference evidence="2 3" key="1">
    <citation type="submission" date="2019-10" db="EMBL/GenBank/DDBJ databases">
        <title>New genus of Silvanigrellaceae.</title>
        <authorList>
            <person name="Pitt A."/>
            <person name="Hahn M.W."/>
        </authorList>
    </citation>
    <scope>NUCLEOTIDE SEQUENCE [LARGE SCALE GENOMIC DNA]</scope>
    <source>
        <strain evidence="2 3">33A1-SZDP</strain>
    </source>
</reference>
<sequence length="145" mass="16882">MFQIFAKKSCLAFSGLIFSLTSNAYCPNSEDLRLNENYNYVAITDQGEWTQKNSLEKFNSAANSFITLRFVYALSPEAQNKFNEILCIYNINDSYVFLKSPRNKKYALSNENQTSTSFWVESERRNKLNLCVTFTAPKRCHFYEL</sequence>